<dbReference type="EMBL" id="CAJVPJ010000213">
    <property type="protein sequence ID" value="CAG8496346.1"/>
    <property type="molecule type" value="Genomic_DNA"/>
</dbReference>
<reference evidence="3" key="1">
    <citation type="submission" date="2021-06" db="EMBL/GenBank/DDBJ databases">
        <authorList>
            <person name="Kallberg Y."/>
            <person name="Tangrot J."/>
            <person name="Rosling A."/>
        </authorList>
    </citation>
    <scope>NUCLEOTIDE SEQUENCE</scope>
    <source>
        <strain evidence="3">IA702</strain>
    </source>
</reference>
<organism evidence="3 4">
    <name type="scientific">Paraglomus occultum</name>
    <dbReference type="NCBI Taxonomy" id="144539"/>
    <lineage>
        <taxon>Eukaryota</taxon>
        <taxon>Fungi</taxon>
        <taxon>Fungi incertae sedis</taxon>
        <taxon>Mucoromycota</taxon>
        <taxon>Glomeromycotina</taxon>
        <taxon>Glomeromycetes</taxon>
        <taxon>Paraglomerales</taxon>
        <taxon>Paraglomeraceae</taxon>
        <taxon>Paraglomus</taxon>
    </lineage>
</organism>
<evidence type="ECO:0000313" key="4">
    <source>
        <dbReference type="Proteomes" id="UP000789572"/>
    </source>
</evidence>
<dbReference type="InterPro" id="IPR013761">
    <property type="entry name" value="SAM/pointed_sf"/>
</dbReference>
<protein>
    <submittedName>
        <fullName evidence="2">858_t:CDS:1</fullName>
    </submittedName>
    <submittedName>
        <fullName evidence="3">860_t:CDS:1</fullName>
    </submittedName>
</protein>
<comment type="caution">
    <text evidence="3">The sequence shown here is derived from an EMBL/GenBank/DDBJ whole genome shotgun (WGS) entry which is preliminary data.</text>
</comment>
<dbReference type="OrthoDB" id="2449165at2759"/>
<evidence type="ECO:0000313" key="2">
    <source>
        <dbReference type="EMBL" id="CAG8496307.1"/>
    </source>
</evidence>
<proteinExistence type="predicted"/>
<gene>
    <name evidence="2" type="ORF">POCULU_LOCUS2339</name>
    <name evidence="3" type="ORF">POCULU_LOCUS2341</name>
</gene>
<name>A0A9N9EWA6_9GLOM</name>
<dbReference type="Gene3D" id="1.10.150.50">
    <property type="entry name" value="Transcription Factor, Ets-1"/>
    <property type="match status" value="1"/>
</dbReference>
<feature type="region of interest" description="Disordered" evidence="1">
    <location>
        <begin position="1"/>
        <end position="20"/>
    </location>
</feature>
<accession>A0A9N9EWA6</accession>
<evidence type="ECO:0000313" key="3">
    <source>
        <dbReference type="EMBL" id="CAG8496346.1"/>
    </source>
</evidence>
<sequence>MSSPSVSSPISESSTIAEESTRTVADVIRKYKTEEPIDYLRRQEYLHLKDSHFKIIRQEEISGFDFLETTKEKFRSYGLKAGPAKRLAAFVENLEQKMRSSSSHKTLDELKNVLRKYKINDTVEIIVLKLIIARM</sequence>
<dbReference type="AlphaFoldDB" id="A0A9N9EWA6"/>
<keyword evidence="4" id="KW-1185">Reference proteome</keyword>
<evidence type="ECO:0000256" key="1">
    <source>
        <dbReference type="SAM" id="MobiDB-lite"/>
    </source>
</evidence>
<dbReference type="EMBL" id="CAJVPJ010000213">
    <property type="protein sequence ID" value="CAG8496307.1"/>
    <property type="molecule type" value="Genomic_DNA"/>
</dbReference>
<dbReference type="Proteomes" id="UP000789572">
    <property type="component" value="Unassembled WGS sequence"/>
</dbReference>
<feature type="compositionally biased region" description="Low complexity" evidence="1">
    <location>
        <begin position="1"/>
        <end position="18"/>
    </location>
</feature>